<protein>
    <submittedName>
        <fullName evidence="2">Uncharacterized protein</fullName>
    </submittedName>
</protein>
<dbReference type="OrthoDB" id="3264327at2759"/>
<dbReference type="EMBL" id="SFCI01000234">
    <property type="protein sequence ID" value="TFY81246.1"/>
    <property type="molecule type" value="Genomic_DNA"/>
</dbReference>
<keyword evidence="3" id="KW-1185">Reference proteome</keyword>
<evidence type="ECO:0000256" key="1">
    <source>
        <dbReference type="SAM" id="MobiDB-lite"/>
    </source>
</evidence>
<dbReference type="Proteomes" id="UP000298061">
    <property type="component" value="Unassembled WGS sequence"/>
</dbReference>
<reference evidence="2 3" key="1">
    <citation type="submission" date="2019-02" db="EMBL/GenBank/DDBJ databases">
        <title>Genome sequencing of the rare red list fungi Hericium alpestre (H. flagellum).</title>
        <authorList>
            <person name="Buettner E."/>
            <person name="Kellner H."/>
        </authorList>
    </citation>
    <scope>NUCLEOTIDE SEQUENCE [LARGE SCALE GENOMIC DNA]</scope>
    <source>
        <strain evidence="2 3">DSM 108284</strain>
    </source>
</reference>
<evidence type="ECO:0000313" key="3">
    <source>
        <dbReference type="Proteomes" id="UP000298061"/>
    </source>
</evidence>
<gene>
    <name evidence="2" type="ORF">EWM64_g2769</name>
</gene>
<comment type="caution">
    <text evidence="2">The sequence shown here is derived from an EMBL/GenBank/DDBJ whole genome shotgun (WGS) entry which is preliminary data.</text>
</comment>
<accession>A0A4Z0A2J4</accession>
<evidence type="ECO:0000313" key="2">
    <source>
        <dbReference type="EMBL" id="TFY81246.1"/>
    </source>
</evidence>
<dbReference type="STRING" id="135208.A0A4Z0A2J4"/>
<proteinExistence type="predicted"/>
<dbReference type="AlphaFoldDB" id="A0A4Z0A2J4"/>
<organism evidence="2 3">
    <name type="scientific">Hericium alpestre</name>
    <dbReference type="NCBI Taxonomy" id="135208"/>
    <lineage>
        <taxon>Eukaryota</taxon>
        <taxon>Fungi</taxon>
        <taxon>Dikarya</taxon>
        <taxon>Basidiomycota</taxon>
        <taxon>Agaricomycotina</taxon>
        <taxon>Agaricomycetes</taxon>
        <taxon>Russulales</taxon>
        <taxon>Hericiaceae</taxon>
        <taxon>Hericium</taxon>
    </lineage>
</organism>
<feature type="region of interest" description="Disordered" evidence="1">
    <location>
        <begin position="126"/>
        <end position="147"/>
    </location>
</feature>
<name>A0A4Z0A2J4_9AGAM</name>
<sequence length="267" mass="29560">MPSITLSDELILLHPEDIICSVNIQHDCHKGGCKATQKEYRMQERLITAQSRLLVQHSDNIHFIVNMHALHNHKQIRKALPSHLVKSSFSIADVASLRRDAAASIRSKKAEQTEAKKRTLVAKISHRAKAPNPLKGASAPNNDAEPHDDSEIMSVHEQVINSLEDDEQLIDVLASAFTDQDFESHEAGTILDGHQDSSSTVLHVQPPRASENLGVQDQSVEKQALQALRSATVAVLKYLCRQEKVKQSGVAQFIYCYAPAKSNSDQL</sequence>